<evidence type="ECO:0008006" key="3">
    <source>
        <dbReference type="Google" id="ProtNLM"/>
    </source>
</evidence>
<evidence type="ECO:0000313" key="2">
    <source>
        <dbReference type="Proteomes" id="UP000241096"/>
    </source>
</evidence>
<gene>
    <name evidence="1" type="ORF">CNR37_00111</name>
</gene>
<dbReference type="PROSITE" id="PS51257">
    <property type="entry name" value="PROKAR_LIPOPROTEIN"/>
    <property type="match status" value="1"/>
</dbReference>
<protein>
    <recommendedName>
        <fullName evidence="3">Lipoprotein</fullName>
    </recommendedName>
</protein>
<organism evidence="1 2">
    <name type="scientific">Pseudomonas phage ventosus</name>
    <dbReference type="NCBI Taxonomy" id="2048980"/>
    <lineage>
        <taxon>Viruses</taxon>
        <taxon>Duplodnaviria</taxon>
        <taxon>Heunggongvirae</taxon>
        <taxon>Uroviricota</taxon>
        <taxon>Caudoviricetes</taxon>
        <taxon>Vandenendeviridae</taxon>
        <taxon>Gorskivirinae</taxon>
        <taxon>Ventosusvirus</taxon>
        <taxon>Ventosusvirus ventosus</taxon>
    </lineage>
</organism>
<dbReference type="EMBL" id="MG018930">
    <property type="protein sequence ID" value="ATW58318.1"/>
    <property type="molecule type" value="Genomic_DNA"/>
</dbReference>
<sequence length="144" mass="15874">MKRLLFLGITALLLTGCTKDTIIHTRSAVVNVGEVTAEGVRVKVIGSTEDGEFDLGVYPIADMASSLQVGWTGVPDTVMLERDMNLNLQTLVTYIGTKNKVDKLIDVTTMTCEKGLMFGACMSRIENTQKGLMLLYKEKFSYLK</sequence>
<dbReference type="Proteomes" id="UP000241096">
    <property type="component" value="Segment"/>
</dbReference>
<proteinExistence type="predicted"/>
<keyword evidence="2" id="KW-1185">Reference proteome</keyword>
<accession>A0A2H4P829</accession>
<evidence type="ECO:0000313" key="1">
    <source>
        <dbReference type="EMBL" id="ATW58318.1"/>
    </source>
</evidence>
<name>A0A2H4P829_9CAUD</name>
<reference evidence="1 2" key="1">
    <citation type="submission" date="2017-09" db="EMBL/GenBank/DDBJ databases">
        <authorList>
            <person name="Ehlers B."/>
            <person name="Leendertz F.H."/>
        </authorList>
    </citation>
    <scope>NUCLEOTIDE SEQUENCE [LARGE SCALE GENOMIC DNA]</scope>
</reference>